<dbReference type="Proteomes" id="UP000029385">
    <property type="component" value="Unassembled WGS sequence"/>
</dbReference>
<protein>
    <recommendedName>
        <fullName evidence="3">Polyketide cyclase</fullName>
    </recommendedName>
</protein>
<gene>
    <name evidence="1" type="ORF">N789_13950</name>
</gene>
<comment type="caution">
    <text evidence="1">The sequence shown here is derived from an EMBL/GenBank/DDBJ whole genome shotgun (WGS) entry which is preliminary data.</text>
</comment>
<dbReference type="InterPro" id="IPR019587">
    <property type="entry name" value="Polyketide_cyclase/dehydratase"/>
</dbReference>
<dbReference type="STRING" id="1121015.GCA_000420545_02840"/>
<dbReference type="Gene3D" id="3.30.530.20">
    <property type="match status" value="1"/>
</dbReference>
<accession>A0A091BDL1</accession>
<reference evidence="1 2" key="1">
    <citation type="submission" date="2013-09" db="EMBL/GenBank/DDBJ databases">
        <title>Genome sequencing of Arenimonas oryziterrae.</title>
        <authorList>
            <person name="Chen F."/>
            <person name="Wang G."/>
        </authorList>
    </citation>
    <scope>NUCLEOTIDE SEQUENCE [LARGE SCALE GENOMIC DNA]</scope>
    <source>
        <strain evidence="1 2">YC6267</strain>
    </source>
</reference>
<dbReference type="SUPFAM" id="SSF55961">
    <property type="entry name" value="Bet v1-like"/>
    <property type="match status" value="1"/>
</dbReference>
<evidence type="ECO:0008006" key="3">
    <source>
        <dbReference type="Google" id="ProtNLM"/>
    </source>
</evidence>
<dbReference type="Pfam" id="PF10604">
    <property type="entry name" value="Polyketide_cyc2"/>
    <property type="match status" value="1"/>
</dbReference>
<organism evidence="1 2">
    <name type="scientific">Arenimonas oryziterrae DSM 21050 = YC6267</name>
    <dbReference type="NCBI Taxonomy" id="1121015"/>
    <lineage>
        <taxon>Bacteria</taxon>
        <taxon>Pseudomonadati</taxon>
        <taxon>Pseudomonadota</taxon>
        <taxon>Gammaproteobacteria</taxon>
        <taxon>Lysobacterales</taxon>
        <taxon>Lysobacteraceae</taxon>
        <taxon>Arenimonas</taxon>
    </lineage>
</organism>
<dbReference type="InterPro" id="IPR023393">
    <property type="entry name" value="START-like_dom_sf"/>
</dbReference>
<keyword evidence="2" id="KW-1185">Reference proteome</keyword>
<sequence>MTPIQVQLEQVANARVALAFKVIVAMDLTLFLTGYGWLPAAVHVSRQTGPWNAAGTTRRVHFADGNSAFEEVLEAREPFRLLYRITGFTSFMRLLAREIEGEWLLSAEGEGTRIVWRYTFQAKSRFTGMLLRRLVRGSFLAYMRQALARAVHYIEANAHLSEEPRR</sequence>
<dbReference type="EMBL" id="AVCI01000010">
    <property type="protein sequence ID" value="KFN42455.1"/>
    <property type="molecule type" value="Genomic_DNA"/>
</dbReference>
<evidence type="ECO:0000313" key="2">
    <source>
        <dbReference type="Proteomes" id="UP000029385"/>
    </source>
</evidence>
<evidence type="ECO:0000313" key="1">
    <source>
        <dbReference type="EMBL" id="KFN42455.1"/>
    </source>
</evidence>
<proteinExistence type="predicted"/>
<dbReference type="PATRIC" id="fig|1121015.4.peg.2260"/>
<name>A0A091BDL1_9GAMM</name>
<dbReference type="AlphaFoldDB" id="A0A091BDL1"/>
<dbReference type="eggNOG" id="COG3832">
    <property type="taxonomic scope" value="Bacteria"/>
</dbReference>